<reference evidence="7" key="1">
    <citation type="journal article" date="2023" name="ISME J.">
        <title>Emergence of putative energy parasites within Clostridia revealed by genome analysis of a novel endosymbiotic clade.</title>
        <authorList>
            <person name="Takahashi K."/>
            <person name="Kuwahara H."/>
            <person name="Horikawa Y."/>
            <person name="Izawa K."/>
            <person name="Kato D."/>
            <person name="Inagaki T."/>
            <person name="Yuki M."/>
            <person name="Ohkuma M."/>
            <person name="Hongoh Y."/>
        </authorList>
    </citation>
    <scope>NUCLEOTIDE SEQUENCE</scope>
    <source>
        <strain evidence="7">CfP3-15</strain>
    </source>
</reference>
<dbReference type="Proteomes" id="UP001337580">
    <property type="component" value="Chromosome"/>
</dbReference>
<keyword evidence="2 6" id="KW-0698">rRNA processing</keyword>
<evidence type="ECO:0000256" key="3">
    <source>
        <dbReference type="ARBA" id="ARBA00022603"/>
    </source>
</evidence>
<keyword evidence="1 6" id="KW-0963">Cytoplasm</keyword>
<sequence length="244" mass="28140">MLKEKIKKITDDYNITLNHIQIEKFEMFARLMLEENKKINLTSILTTEDIIEKHFLDSLLITKVLDLKNIKNLIDIGSGAGFPGIPIVICFPNILAVLNESSVKKSNFLKKISKELEIKTEILNMRAEDACKLKNYREKFDLCVVRAVADLNIISEFCIPFVKKGGFFVPYKSKKFAQELDLIRKNQKLKKMGTKIVKIKNFSLGKDKATRILMVAEKINNTPIIYPRSYTRIIKDHKVFIDSL</sequence>
<dbReference type="InterPro" id="IPR003682">
    <property type="entry name" value="rRNA_ssu_MeTfrase_G"/>
</dbReference>
<organism evidence="7">
    <name type="scientific">Candidatus Improbicoccus pseudotrichonymphae</name>
    <dbReference type="NCBI Taxonomy" id="3033792"/>
    <lineage>
        <taxon>Bacteria</taxon>
        <taxon>Bacillati</taxon>
        <taxon>Bacillota</taxon>
        <taxon>Clostridia</taxon>
        <taxon>Candidatus Improbicoccus</taxon>
    </lineage>
</organism>
<evidence type="ECO:0000256" key="1">
    <source>
        <dbReference type="ARBA" id="ARBA00022490"/>
    </source>
</evidence>
<dbReference type="InterPro" id="IPR029063">
    <property type="entry name" value="SAM-dependent_MTases_sf"/>
</dbReference>
<dbReference type="AlphaFoldDB" id="A0AA48I8C3"/>
<evidence type="ECO:0000256" key="2">
    <source>
        <dbReference type="ARBA" id="ARBA00022552"/>
    </source>
</evidence>
<comment type="function">
    <text evidence="6">Specifically methylates the N7 position of a guanine in 16S rRNA.</text>
</comment>
<dbReference type="HAMAP" id="MF_00074">
    <property type="entry name" value="16SrRNA_methyltr_G"/>
    <property type="match status" value="1"/>
</dbReference>
<dbReference type="SUPFAM" id="SSF53335">
    <property type="entry name" value="S-adenosyl-L-methionine-dependent methyltransferases"/>
    <property type="match status" value="1"/>
</dbReference>
<feature type="binding site" evidence="6">
    <location>
        <begin position="127"/>
        <end position="128"/>
    </location>
    <ligand>
        <name>S-adenosyl-L-methionine</name>
        <dbReference type="ChEBI" id="CHEBI:59789"/>
    </ligand>
</feature>
<dbReference type="PIRSF" id="PIRSF003078">
    <property type="entry name" value="GidB"/>
    <property type="match status" value="1"/>
</dbReference>
<dbReference type="GO" id="GO:0070043">
    <property type="term" value="F:rRNA (guanine-N7-)-methyltransferase activity"/>
    <property type="evidence" value="ECO:0007669"/>
    <property type="project" value="UniProtKB-UniRule"/>
</dbReference>
<dbReference type="FunFam" id="3.40.50.150:FF:000041">
    <property type="entry name" value="Ribosomal RNA small subunit methyltransferase G"/>
    <property type="match status" value="1"/>
</dbReference>
<evidence type="ECO:0000256" key="5">
    <source>
        <dbReference type="ARBA" id="ARBA00022691"/>
    </source>
</evidence>
<protein>
    <recommendedName>
        <fullName evidence="6">Ribosomal RNA small subunit methyltransferase G</fullName>
        <ecNumber evidence="6">2.1.1.-</ecNumber>
    </recommendedName>
    <alternativeName>
        <fullName evidence="6">16S rRNA 7-methylguanosine methyltransferase</fullName>
        <shortName evidence="6">16S rRNA m7G methyltransferase</shortName>
    </alternativeName>
</protein>
<feature type="binding site" evidence="6">
    <location>
        <position position="146"/>
    </location>
    <ligand>
        <name>S-adenosyl-L-methionine</name>
        <dbReference type="ChEBI" id="CHEBI:59789"/>
    </ligand>
</feature>
<proteinExistence type="inferred from homology"/>
<feature type="binding site" evidence="6">
    <location>
        <position position="77"/>
    </location>
    <ligand>
        <name>S-adenosyl-L-methionine</name>
        <dbReference type="ChEBI" id="CHEBI:59789"/>
    </ligand>
</feature>
<gene>
    <name evidence="6" type="primary">rsmG</name>
    <name evidence="7" type="ORF">CfP315_0515</name>
</gene>
<dbReference type="Pfam" id="PF02527">
    <property type="entry name" value="GidB"/>
    <property type="match status" value="1"/>
</dbReference>
<dbReference type="Gene3D" id="3.40.50.150">
    <property type="entry name" value="Vaccinia Virus protein VP39"/>
    <property type="match status" value="1"/>
</dbReference>
<evidence type="ECO:0000256" key="6">
    <source>
        <dbReference type="HAMAP-Rule" id="MF_00074"/>
    </source>
</evidence>
<name>A0AA48I8C3_9FIRM</name>
<feature type="binding site" evidence="6">
    <location>
        <begin position="100"/>
        <end position="102"/>
    </location>
    <ligand>
        <name>S-adenosyl-L-methionine</name>
        <dbReference type="ChEBI" id="CHEBI:59789"/>
    </ligand>
</feature>
<feature type="binding site" evidence="6">
    <location>
        <position position="82"/>
    </location>
    <ligand>
        <name>S-adenosyl-L-methionine</name>
        <dbReference type="ChEBI" id="CHEBI:59789"/>
    </ligand>
</feature>
<dbReference type="NCBIfam" id="TIGR00138">
    <property type="entry name" value="rsmG_gidB"/>
    <property type="match status" value="1"/>
</dbReference>
<evidence type="ECO:0000313" key="7">
    <source>
        <dbReference type="EMBL" id="BED91958.1"/>
    </source>
</evidence>
<dbReference type="EMBL" id="AP027924">
    <property type="protein sequence ID" value="BED91958.1"/>
    <property type="molecule type" value="Genomic_DNA"/>
</dbReference>
<dbReference type="PANTHER" id="PTHR31760:SF0">
    <property type="entry name" value="S-ADENOSYL-L-METHIONINE-DEPENDENT METHYLTRANSFERASES SUPERFAMILY PROTEIN"/>
    <property type="match status" value="1"/>
</dbReference>
<comment type="similarity">
    <text evidence="6">Belongs to the methyltransferase superfamily. RNA methyltransferase RsmG family.</text>
</comment>
<keyword evidence="5 6" id="KW-0949">S-adenosyl-L-methionine</keyword>
<evidence type="ECO:0000256" key="4">
    <source>
        <dbReference type="ARBA" id="ARBA00022679"/>
    </source>
</evidence>
<dbReference type="EC" id="2.1.1.-" evidence="6"/>
<dbReference type="GO" id="GO:0005829">
    <property type="term" value="C:cytosol"/>
    <property type="evidence" value="ECO:0007669"/>
    <property type="project" value="TreeGrafter"/>
</dbReference>
<comment type="subcellular location">
    <subcellularLocation>
        <location evidence="6">Cytoplasm</location>
    </subcellularLocation>
</comment>
<keyword evidence="4 6" id="KW-0808">Transferase</keyword>
<accession>A0AA48I8C3</accession>
<dbReference type="PANTHER" id="PTHR31760">
    <property type="entry name" value="S-ADENOSYL-L-METHIONINE-DEPENDENT METHYLTRANSFERASES SUPERFAMILY PROTEIN"/>
    <property type="match status" value="1"/>
</dbReference>
<dbReference type="KEGG" id="ips:CfP315_0515"/>
<keyword evidence="3 6" id="KW-0489">Methyltransferase</keyword>